<dbReference type="AlphaFoldDB" id="A0AAX2CFV8"/>
<dbReference type="Proteomes" id="UP000242164">
    <property type="component" value="Unassembled WGS sequence"/>
</dbReference>
<evidence type="ECO:0000313" key="1">
    <source>
        <dbReference type="EMBL" id="SCL90415.1"/>
    </source>
</evidence>
<dbReference type="EMBL" id="FMIK01000023">
    <property type="protein sequence ID" value="SCL90415.1"/>
    <property type="molecule type" value="Genomic_DNA"/>
</dbReference>
<name>A0AAX2CFV8_9BACI</name>
<proteinExistence type="predicted"/>
<comment type="caution">
    <text evidence="1">The sequence shown here is derived from an EMBL/GenBank/DDBJ whole genome shotgun (WGS) entry which is preliminary data.</text>
</comment>
<gene>
    <name evidence="1" type="ORF">BCB44BAC_01709</name>
</gene>
<organism evidence="1 2">
    <name type="scientific">Bacillus cytotoxicus</name>
    <dbReference type="NCBI Taxonomy" id="580165"/>
    <lineage>
        <taxon>Bacteria</taxon>
        <taxon>Bacillati</taxon>
        <taxon>Bacillota</taxon>
        <taxon>Bacilli</taxon>
        <taxon>Bacillales</taxon>
        <taxon>Bacillaceae</taxon>
        <taxon>Bacillus</taxon>
        <taxon>Bacillus cereus group</taxon>
    </lineage>
</organism>
<protein>
    <submittedName>
        <fullName evidence="1">Uncharacterized protein</fullName>
    </submittedName>
</protein>
<reference evidence="1 2" key="1">
    <citation type="submission" date="2016-08" db="EMBL/GenBank/DDBJ databases">
        <authorList>
            <person name="Loux V."/>
            <person name="Rue O."/>
        </authorList>
    </citation>
    <scope>NUCLEOTIDE SEQUENCE [LARGE SCALE GENOMIC DNA]</scope>
    <source>
        <strain evidence="1 2">AFSSA_08CEB44bac</strain>
    </source>
</reference>
<accession>A0AAX2CFV8</accession>
<evidence type="ECO:0000313" key="2">
    <source>
        <dbReference type="Proteomes" id="UP000242164"/>
    </source>
</evidence>
<sequence length="22" mass="2290">MEAICLMAHSLDSAVRSGITIA</sequence>